<accession>A0A1B0BSK9</accession>
<keyword evidence="1" id="KW-0732">Signal</keyword>
<reference evidence="2" key="2">
    <citation type="submission" date="2020-05" db="UniProtKB">
        <authorList>
            <consortium name="EnsemblMetazoa"/>
        </authorList>
    </citation>
    <scope>IDENTIFICATION</scope>
    <source>
        <strain evidence="2">IAEA</strain>
    </source>
</reference>
<name>A0A1B0BSK9_9MUSC</name>
<evidence type="ECO:0008006" key="4">
    <source>
        <dbReference type="Google" id="ProtNLM"/>
    </source>
</evidence>
<evidence type="ECO:0000256" key="1">
    <source>
        <dbReference type="SAM" id="SignalP"/>
    </source>
</evidence>
<proteinExistence type="predicted"/>
<organism evidence="2 3">
    <name type="scientific">Glossina palpalis gambiensis</name>
    <dbReference type="NCBI Taxonomy" id="67801"/>
    <lineage>
        <taxon>Eukaryota</taxon>
        <taxon>Metazoa</taxon>
        <taxon>Ecdysozoa</taxon>
        <taxon>Arthropoda</taxon>
        <taxon>Hexapoda</taxon>
        <taxon>Insecta</taxon>
        <taxon>Pterygota</taxon>
        <taxon>Neoptera</taxon>
        <taxon>Endopterygota</taxon>
        <taxon>Diptera</taxon>
        <taxon>Brachycera</taxon>
        <taxon>Muscomorpha</taxon>
        <taxon>Hippoboscoidea</taxon>
        <taxon>Glossinidae</taxon>
        <taxon>Glossina</taxon>
    </lineage>
</organism>
<evidence type="ECO:0000313" key="3">
    <source>
        <dbReference type="Proteomes" id="UP000092460"/>
    </source>
</evidence>
<dbReference type="Proteomes" id="UP000092460">
    <property type="component" value="Unassembled WGS sequence"/>
</dbReference>
<dbReference type="EnsemblMetazoa" id="GPPI039300-RA">
    <property type="protein sequence ID" value="GPPI039300-PA"/>
    <property type="gene ID" value="GPPI039300"/>
</dbReference>
<dbReference type="EMBL" id="JXJN01019756">
    <property type="status" value="NOT_ANNOTATED_CDS"/>
    <property type="molecule type" value="Genomic_DNA"/>
</dbReference>
<protein>
    <recommendedName>
        <fullName evidence="4">Secreted protein</fullName>
    </recommendedName>
</protein>
<keyword evidence="3" id="KW-1185">Reference proteome</keyword>
<feature type="chain" id="PRO_5008405138" description="Secreted protein" evidence="1">
    <location>
        <begin position="27"/>
        <end position="218"/>
    </location>
</feature>
<sequence>MISVTHTASVVLLLPLLLAVLRCGYAIPTGTPALRYISLVRCDKRLLLRFDLELKETVSSLFASVSKEFLSVVVAEVGGGGGGSNGDREDFRLVDGVGVVLALRDVEPDSLGLCLRLCLASSVKIRPSALTLPTLGAVNGKFVSLPHLQLRSLLCRVNKDWLALTLAESWLLCLSVTTWHCILHICGSSPVAGDANILGKEIDSVSIGSFCIVCCCWS</sequence>
<reference evidence="3" key="1">
    <citation type="submission" date="2015-01" db="EMBL/GenBank/DDBJ databases">
        <authorList>
            <person name="Aksoy S."/>
            <person name="Warren W."/>
            <person name="Wilson R.K."/>
        </authorList>
    </citation>
    <scope>NUCLEOTIDE SEQUENCE [LARGE SCALE GENOMIC DNA]</scope>
    <source>
        <strain evidence="3">IAEA</strain>
    </source>
</reference>
<feature type="signal peptide" evidence="1">
    <location>
        <begin position="1"/>
        <end position="26"/>
    </location>
</feature>
<evidence type="ECO:0000313" key="2">
    <source>
        <dbReference type="EnsemblMetazoa" id="GPPI039300-PA"/>
    </source>
</evidence>
<dbReference type="VEuPathDB" id="VectorBase:GPPI039300"/>
<dbReference type="AlphaFoldDB" id="A0A1B0BSK9"/>